<dbReference type="PANTHER" id="PTHR36427">
    <property type="entry name" value="54S RIBOSOMAL PROTEIN L1, MITOCHONDRIAL"/>
    <property type="match status" value="1"/>
</dbReference>
<feature type="region of interest" description="Disordered" evidence="4">
    <location>
        <begin position="218"/>
        <end position="271"/>
    </location>
</feature>
<evidence type="ECO:0000256" key="4">
    <source>
        <dbReference type="SAM" id="MobiDB-lite"/>
    </source>
</evidence>
<dbReference type="Gene3D" id="3.40.50.790">
    <property type="match status" value="1"/>
</dbReference>
<sequence length="271" mass="28905">MAVIRALEVGKHNVHSYELHIKCKLDKGAIPIRGSVLLPTPLSKSTSILVFASGPLMNEVKNAGASLVGGEELIDDIAKGHQKLDKFDKAFSTVDIYPSVKSIARTLGPKGLMPMEKRGTVTNDIVKAVREAIGKFEFKADKQGVIHTGIGKLSMTETQLQGNILALLQEIRDIYKLSNQKGKTIEEVVLNSTRGPGIALNNVLTMLDKLEEERNLLEMPVTDGNQNRNNPTPTSAPPTSSVVRGGGSGAGISSVAGSSRYPGVGLGGREE</sequence>
<dbReference type="InterPro" id="IPR016095">
    <property type="entry name" value="Ribosomal_uL1_3-a/b-sand"/>
</dbReference>
<feature type="compositionally biased region" description="Low complexity" evidence="4">
    <location>
        <begin position="251"/>
        <end position="260"/>
    </location>
</feature>
<dbReference type="GO" id="GO:0005762">
    <property type="term" value="C:mitochondrial large ribosomal subunit"/>
    <property type="evidence" value="ECO:0007669"/>
    <property type="project" value="TreeGrafter"/>
</dbReference>
<dbReference type="PANTHER" id="PTHR36427:SF3">
    <property type="entry name" value="LARGE RIBOSOMAL SUBUNIT PROTEIN UL1M"/>
    <property type="match status" value="1"/>
</dbReference>
<dbReference type="EMBL" id="CAJVPS010000758">
    <property type="protein sequence ID" value="CAG8507436.1"/>
    <property type="molecule type" value="Genomic_DNA"/>
</dbReference>
<reference evidence="5" key="1">
    <citation type="submission" date="2021-06" db="EMBL/GenBank/DDBJ databases">
        <authorList>
            <person name="Kallberg Y."/>
            <person name="Tangrot J."/>
            <person name="Rosling A."/>
        </authorList>
    </citation>
    <scope>NUCLEOTIDE SEQUENCE</scope>
    <source>
        <strain evidence="5">FL130A</strain>
    </source>
</reference>
<accession>A0A9N8ZU99</accession>
<dbReference type="Gene3D" id="3.30.190.20">
    <property type="match status" value="1"/>
</dbReference>
<evidence type="ECO:0000313" key="5">
    <source>
        <dbReference type="EMBL" id="CAG8507436.1"/>
    </source>
</evidence>
<organism evidence="5 6">
    <name type="scientific">Ambispora leptoticha</name>
    <dbReference type="NCBI Taxonomy" id="144679"/>
    <lineage>
        <taxon>Eukaryota</taxon>
        <taxon>Fungi</taxon>
        <taxon>Fungi incertae sedis</taxon>
        <taxon>Mucoromycota</taxon>
        <taxon>Glomeromycotina</taxon>
        <taxon>Glomeromycetes</taxon>
        <taxon>Archaeosporales</taxon>
        <taxon>Ambisporaceae</taxon>
        <taxon>Ambispora</taxon>
    </lineage>
</organism>
<comment type="caution">
    <text evidence="5">The sequence shown here is derived from an EMBL/GenBank/DDBJ whole genome shotgun (WGS) entry which is preliminary data.</text>
</comment>
<dbReference type="Proteomes" id="UP000789508">
    <property type="component" value="Unassembled WGS sequence"/>
</dbReference>
<dbReference type="InterPro" id="IPR023674">
    <property type="entry name" value="Ribosomal_uL1-like"/>
</dbReference>
<dbReference type="Pfam" id="PF00687">
    <property type="entry name" value="Ribosomal_L1"/>
    <property type="match status" value="1"/>
</dbReference>
<comment type="similarity">
    <text evidence="1">Belongs to the universal ribosomal protein uL1 family.</text>
</comment>
<evidence type="ECO:0000256" key="1">
    <source>
        <dbReference type="ARBA" id="ARBA00010531"/>
    </source>
</evidence>
<feature type="compositionally biased region" description="Low complexity" evidence="4">
    <location>
        <begin position="231"/>
        <end position="243"/>
    </location>
</feature>
<evidence type="ECO:0000256" key="2">
    <source>
        <dbReference type="ARBA" id="ARBA00022980"/>
    </source>
</evidence>
<evidence type="ECO:0000313" key="6">
    <source>
        <dbReference type="Proteomes" id="UP000789508"/>
    </source>
</evidence>
<dbReference type="InterPro" id="IPR028364">
    <property type="entry name" value="Ribosomal_uL1/biogenesis"/>
</dbReference>
<dbReference type="GO" id="GO:0003735">
    <property type="term" value="F:structural constituent of ribosome"/>
    <property type="evidence" value="ECO:0007669"/>
    <property type="project" value="TreeGrafter"/>
</dbReference>
<keyword evidence="6" id="KW-1185">Reference proteome</keyword>
<protein>
    <submittedName>
        <fullName evidence="5">9260_t:CDS:1</fullName>
    </submittedName>
</protein>
<proteinExistence type="inferred from homology"/>
<dbReference type="SUPFAM" id="SSF56808">
    <property type="entry name" value="Ribosomal protein L1"/>
    <property type="match status" value="1"/>
</dbReference>
<dbReference type="OrthoDB" id="1747252at2759"/>
<dbReference type="FunFam" id="3.40.50.790:FF:000001">
    <property type="entry name" value="50S ribosomal protein L1"/>
    <property type="match status" value="1"/>
</dbReference>
<keyword evidence="2" id="KW-0689">Ribosomal protein</keyword>
<keyword evidence="3" id="KW-0687">Ribonucleoprotein</keyword>
<dbReference type="CDD" id="cd00403">
    <property type="entry name" value="Ribosomal_L1"/>
    <property type="match status" value="1"/>
</dbReference>
<name>A0A9N8ZU99_9GLOM</name>
<evidence type="ECO:0000256" key="3">
    <source>
        <dbReference type="ARBA" id="ARBA00023274"/>
    </source>
</evidence>
<gene>
    <name evidence="5" type="ORF">ALEPTO_LOCUS3798</name>
</gene>
<dbReference type="AlphaFoldDB" id="A0A9N8ZU99"/>